<feature type="region of interest" description="Disordered" evidence="3">
    <location>
        <begin position="99"/>
        <end position="118"/>
    </location>
</feature>
<gene>
    <name evidence="5" type="ORF">ACFQGU_16855</name>
</gene>
<dbReference type="PROSITE" id="PS51000">
    <property type="entry name" value="HTH_DEOR_2"/>
    <property type="match status" value="1"/>
</dbReference>
<protein>
    <submittedName>
        <fullName evidence="5">HTH domain-containing protein</fullName>
    </submittedName>
</protein>
<dbReference type="InterPro" id="IPR013196">
    <property type="entry name" value="HTH_11"/>
</dbReference>
<evidence type="ECO:0000256" key="3">
    <source>
        <dbReference type="SAM" id="MobiDB-lite"/>
    </source>
</evidence>
<reference evidence="6" key="1">
    <citation type="journal article" date="2019" name="Int. J. Syst. Evol. Microbiol.">
        <title>The Global Catalogue of Microorganisms (GCM) 10K type strain sequencing project: providing services to taxonomists for standard genome sequencing and annotation.</title>
        <authorList>
            <consortium name="The Broad Institute Genomics Platform"/>
            <consortium name="The Broad Institute Genome Sequencing Center for Infectious Disease"/>
            <person name="Wu L."/>
            <person name="Ma J."/>
        </authorList>
    </citation>
    <scope>NUCLEOTIDE SEQUENCE [LARGE SCALE GENOMIC DNA]</scope>
    <source>
        <strain evidence="6">CGMCC 4.7317</strain>
    </source>
</reference>
<dbReference type="Gene3D" id="1.10.10.10">
    <property type="entry name" value="Winged helix-like DNA-binding domain superfamily/Winged helix DNA-binding domain"/>
    <property type="match status" value="1"/>
</dbReference>
<evidence type="ECO:0000259" key="4">
    <source>
        <dbReference type="PROSITE" id="PS51000"/>
    </source>
</evidence>
<comment type="caution">
    <text evidence="5">The sequence shown here is derived from an EMBL/GenBank/DDBJ whole genome shotgun (WGS) entry which is preliminary data.</text>
</comment>
<dbReference type="Pfam" id="PF08279">
    <property type="entry name" value="HTH_11"/>
    <property type="match status" value="1"/>
</dbReference>
<dbReference type="InterPro" id="IPR051534">
    <property type="entry name" value="CBASS_pafABC_assoc_protein"/>
</dbReference>
<evidence type="ECO:0000313" key="5">
    <source>
        <dbReference type="EMBL" id="MFC6239544.1"/>
    </source>
</evidence>
<evidence type="ECO:0000256" key="1">
    <source>
        <dbReference type="ARBA" id="ARBA00023015"/>
    </source>
</evidence>
<accession>A0ABW1T5L8</accession>
<organism evidence="5 6">
    <name type="scientific">Longivirga aurantiaca</name>
    <dbReference type="NCBI Taxonomy" id="1837743"/>
    <lineage>
        <taxon>Bacteria</taxon>
        <taxon>Bacillati</taxon>
        <taxon>Actinomycetota</taxon>
        <taxon>Actinomycetes</taxon>
        <taxon>Sporichthyales</taxon>
        <taxon>Sporichthyaceae</taxon>
        <taxon>Longivirga</taxon>
    </lineage>
</organism>
<dbReference type="PANTHER" id="PTHR34580">
    <property type="match status" value="1"/>
</dbReference>
<dbReference type="Proteomes" id="UP001596138">
    <property type="component" value="Unassembled WGS sequence"/>
</dbReference>
<dbReference type="InterPro" id="IPR001034">
    <property type="entry name" value="DeoR_HTH"/>
</dbReference>
<dbReference type="InterPro" id="IPR036390">
    <property type="entry name" value="WH_DNA-bd_sf"/>
</dbReference>
<keyword evidence="6" id="KW-1185">Reference proteome</keyword>
<proteinExistence type="predicted"/>
<dbReference type="SUPFAM" id="SSF46785">
    <property type="entry name" value="Winged helix' DNA-binding domain"/>
    <property type="match status" value="1"/>
</dbReference>
<evidence type="ECO:0000256" key="2">
    <source>
        <dbReference type="ARBA" id="ARBA00023163"/>
    </source>
</evidence>
<dbReference type="InterPro" id="IPR036388">
    <property type="entry name" value="WH-like_DNA-bd_sf"/>
</dbReference>
<sequence>MRAGRLLSVLLILQNEGRVTAAELAHRLEVSERTVLRDLTELGATGVPVYAVRGPGGGFALLDTFAQDVPAVPTGLPAERGRIRRVRVRVSPSALQRARVTGRPEGWRPRPDPAPSEVHPDWVEGSFRFLSYDDAVTELLALAPDVEVLLPVELRAAMADLGRRITEQHLPA</sequence>
<dbReference type="RefSeq" id="WP_386768862.1">
    <property type="nucleotide sequence ID" value="NZ_JBHSTI010000043.1"/>
</dbReference>
<dbReference type="PANTHER" id="PTHR34580:SF1">
    <property type="entry name" value="PROTEIN PAFC"/>
    <property type="match status" value="1"/>
</dbReference>
<keyword evidence="2" id="KW-0804">Transcription</keyword>
<keyword evidence="1" id="KW-0805">Transcription regulation</keyword>
<dbReference type="EMBL" id="JBHSTI010000043">
    <property type="protein sequence ID" value="MFC6239544.1"/>
    <property type="molecule type" value="Genomic_DNA"/>
</dbReference>
<dbReference type="InterPro" id="IPR057727">
    <property type="entry name" value="WCX_dom"/>
</dbReference>
<name>A0ABW1T5L8_9ACTN</name>
<feature type="domain" description="HTH deoR-type" evidence="4">
    <location>
        <begin position="2"/>
        <end position="60"/>
    </location>
</feature>
<dbReference type="Pfam" id="PF25583">
    <property type="entry name" value="WCX"/>
    <property type="match status" value="1"/>
</dbReference>
<evidence type="ECO:0000313" key="6">
    <source>
        <dbReference type="Proteomes" id="UP001596138"/>
    </source>
</evidence>